<protein>
    <submittedName>
        <fullName evidence="1">Uncharacterized protein</fullName>
    </submittedName>
</protein>
<dbReference type="Proteomes" id="UP000567293">
    <property type="component" value="Unassembled WGS sequence"/>
</dbReference>
<gene>
    <name evidence="1" type="ORF">HRJ53_08310</name>
</gene>
<proteinExistence type="predicted"/>
<accession>A0A7V8NP86</accession>
<sequence length="111" mass="12810">MKFHKVTIGREKKHFRSARWKGWQLVAGLYQGEECPRCLAWVRTPVRYQHEDDHEEFTEWAEDIHRAILKLARALSIDVDLEDPDGGEETRGTSVVIDGTSVLRGAVYDDD</sequence>
<dbReference type="EMBL" id="JACDQQ010000803">
    <property type="protein sequence ID" value="MBA0084984.1"/>
    <property type="molecule type" value="Genomic_DNA"/>
</dbReference>
<keyword evidence="2" id="KW-1185">Reference proteome</keyword>
<organism evidence="1 2">
    <name type="scientific">Candidatus Acidiferrum panamense</name>
    <dbReference type="NCBI Taxonomy" id="2741543"/>
    <lineage>
        <taxon>Bacteria</taxon>
        <taxon>Pseudomonadati</taxon>
        <taxon>Acidobacteriota</taxon>
        <taxon>Terriglobia</taxon>
        <taxon>Candidatus Acidiferrales</taxon>
        <taxon>Candidatus Acidiferrum</taxon>
    </lineage>
</organism>
<evidence type="ECO:0000313" key="1">
    <source>
        <dbReference type="EMBL" id="MBA0084984.1"/>
    </source>
</evidence>
<reference evidence="1" key="1">
    <citation type="submission" date="2020-06" db="EMBL/GenBank/DDBJ databases">
        <title>Legume-microbial interactions unlock mineral nutrients during tropical forest succession.</title>
        <authorList>
            <person name="Epihov D.Z."/>
        </authorList>
    </citation>
    <scope>NUCLEOTIDE SEQUENCE [LARGE SCALE GENOMIC DNA]</scope>
    <source>
        <strain evidence="1">Pan2503</strain>
    </source>
</reference>
<comment type="caution">
    <text evidence="1">The sequence shown here is derived from an EMBL/GenBank/DDBJ whole genome shotgun (WGS) entry which is preliminary data.</text>
</comment>
<evidence type="ECO:0000313" key="2">
    <source>
        <dbReference type="Proteomes" id="UP000567293"/>
    </source>
</evidence>
<name>A0A7V8NP86_9BACT</name>
<dbReference type="AlphaFoldDB" id="A0A7V8NP86"/>